<feature type="domain" description="Integrase catalytic" evidence="1">
    <location>
        <begin position="1"/>
        <end position="107"/>
    </location>
</feature>
<protein>
    <submittedName>
        <fullName evidence="2">Pol protein</fullName>
    </submittedName>
</protein>
<accession>A0A485PA25</accession>
<organism evidence="2 3">
    <name type="scientific">Lynx pardinus</name>
    <name type="common">Iberian lynx</name>
    <name type="synonym">Felis pardina</name>
    <dbReference type="NCBI Taxonomy" id="191816"/>
    <lineage>
        <taxon>Eukaryota</taxon>
        <taxon>Metazoa</taxon>
        <taxon>Chordata</taxon>
        <taxon>Craniata</taxon>
        <taxon>Vertebrata</taxon>
        <taxon>Euteleostomi</taxon>
        <taxon>Mammalia</taxon>
        <taxon>Eutheria</taxon>
        <taxon>Laurasiatheria</taxon>
        <taxon>Carnivora</taxon>
        <taxon>Feliformia</taxon>
        <taxon>Felidae</taxon>
        <taxon>Felinae</taxon>
        <taxon>Lynx</taxon>
    </lineage>
</organism>
<evidence type="ECO:0000313" key="3">
    <source>
        <dbReference type="Proteomes" id="UP000386466"/>
    </source>
</evidence>
<gene>
    <name evidence="2" type="ORF">LYPA_23C020377</name>
</gene>
<dbReference type="GO" id="GO:0003676">
    <property type="term" value="F:nucleic acid binding"/>
    <property type="evidence" value="ECO:0007669"/>
    <property type="project" value="InterPro"/>
</dbReference>
<proteinExistence type="predicted"/>
<dbReference type="InterPro" id="IPR050951">
    <property type="entry name" value="Retrovirus_Pol_polyprotein"/>
</dbReference>
<dbReference type="InterPro" id="IPR012337">
    <property type="entry name" value="RNaseH-like_sf"/>
</dbReference>
<name>A0A485PA25_LYNPA</name>
<reference evidence="2 3" key="1">
    <citation type="submission" date="2019-01" db="EMBL/GenBank/DDBJ databases">
        <authorList>
            <person name="Alioto T."/>
            <person name="Alioto T."/>
        </authorList>
    </citation>
    <scope>NUCLEOTIDE SEQUENCE [LARGE SCALE GENOMIC DNA]</scope>
</reference>
<dbReference type="SUPFAM" id="SSF53098">
    <property type="entry name" value="Ribonuclease H-like"/>
    <property type="match status" value="1"/>
</dbReference>
<dbReference type="PANTHER" id="PTHR37984">
    <property type="entry name" value="PROTEIN CBG26694"/>
    <property type="match status" value="1"/>
</dbReference>
<dbReference type="AlphaFoldDB" id="A0A485PA25"/>
<evidence type="ECO:0000313" key="2">
    <source>
        <dbReference type="EMBL" id="VFV42985.1"/>
    </source>
</evidence>
<dbReference type="GO" id="GO:0015074">
    <property type="term" value="P:DNA integration"/>
    <property type="evidence" value="ECO:0007669"/>
    <property type="project" value="InterPro"/>
</dbReference>
<sequence length="107" mass="12082">MAKALLREILPRFGLSLTIHSDNGPAFVADIIQTLTKSLNITWKLHTAYHPQSSGKVERMNSTLKETLAKFHQETNLPWPDLPPLALLRVRCMPGALRFSPFELLYG</sequence>
<dbReference type="InterPro" id="IPR001584">
    <property type="entry name" value="Integrase_cat-core"/>
</dbReference>
<dbReference type="Gene3D" id="3.30.420.10">
    <property type="entry name" value="Ribonuclease H-like superfamily/Ribonuclease H"/>
    <property type="match status" value="1"/>
</dbReference>
<evidence type="ECO:0000259" key="1">
    <source>
        <dbReference type="PROSITE" id="PS50994"/>
    </source>
</evidence>
<keyword evidence="3" id="KW-1185">Reference proteome</keyword>
<dbReference type="InterPro" id="IPR036397">
    <property type="entry name" value="RNaseH_sf"/>
</dbReference>
<dbReference type="EMBL" id="CAAGRJ010033067">
    <property type="protein sequence ID" value="VFV42985.1"/>
    <property type="molecule type" value="Genomic_DNA"/>
</dbReference>
<dbReference type="PROSITE" id="PS50994">
    <property type="entry name" value="INTEGRASE"/>
    <property type="match status" value="1"/>
</dbReference>
<dbReference type="PANTHER" id="PTHR37984:SF12">
    <property type="entry name" value="RIBONUCLEASE H"/>
    <property type="match status" value="1"/>
</dbReference>
<dbReference type="Proteomes" id="UP000386466">
    <property type="component" value="Unassembled WGS sequence"/>
</dbReference>